<dbReference type="Gene3D" id="3.40.30.10">
    <property type="entry name" value="Glutaredoxin"/>
    <property type="match status" value="1"/>
</dbReference>
<reference evidence="3 4" key="1">
    <citation type="submission" date="2018-08" db="EMBL/GenBank/DDBJ databases">
        <title>A genome reference for cultivated species of the human gut microbiota.</title>
        <authorList>
            <person name="Zou Y."/>
            <person name="Xue W."/>
            <person name="Luo G."/>
        </authorList>
    </citation>
    <scope>NUCLEOTIDE SEQUENCE [LARGE SCALE GENOMIC DNA]</scope>
    <source>
        <strain evidence="2 3">AF34-33</strain>
        <strain evidence="1 4">OF02-7</strain>
    </source>
</reference>
<evidence type="ECO:0000313" key="3">
    <source>
        <dbReference type="Proteomes" id="UP000286038"/>
    </source>
</evidence>
<dbReference type="InterPro" id="IPR011467">
    <property type="entry name" value="DUF1573"/>
</dbReference>
<dbReference type="Proteomes" id="UP000286063">
    <property type="component" value="Unassembled WGS sequence"/>
</dbReference>
<dbReference type="Proteomes" id="UP000286038">
    <property type="component" value="Unassembled WGS sequence"/>
</dbReference>
<dbReference type="OrthoDB" id="826619at2"/>
<dbReference type="SUPFAM" id="SSF52833">
    <property type="entry name" value="Thioredoxin-like"/>
    <property type="match status" value="1"/>
</dbReference>
<evidence type="ECO:0000313" key="4">
    <source>
        <dbReference type="Proteomes" id="UP000286063"/>
    </source>
</evidence>
<dbReference type="RefSeq" id="WP_117721813.1">
    <property type="nucleotide sequence ID" value="NZ_CABJDM010000009.1"/>
</dbReference>
<dbReference type="InterPro" id="IPR013783">
    <property type="entry name" value="Ig-like_fold"/>
</dbReference>
<proteinExistence type="predicted"/>
<sequence>MKKRGGYLSIVLMILFCGSCRDLFPVQVRQGNFHEVRDSMRVDGKRVLILLASGDCNVCKATKDDWAGDKELVEKLNRDYRVWQLEITDEKNALIPQVLRTLSTPTMIIADTSMRIEYLHTGFIGAEGLLSVLQLLEQGQNVPPRLNVSLYTSYSSNVYSFFENVLQASFQLTCPNMDMDTVVLRKGMYRVKMSLDTEPYFMNLYLGWRYCGLLGDDKQAIEYKEKALRNLDDLDKLLYREYIAEMEFGVVREVDWEKKRLFADQYDFTREPDDKETWFDIVYRNSFDSPIIISAIETSCGCLSFSWDRTPLLPGKTGVIRVKYKSTGEGRVYKKAYVFSNLPDSPHEIQLRCTNN</sequence>
<protein>
    <submittedName>
        <fullName evidence="2">DUF1573 domain-containing protein</fullName>
    </submittedName>
</protein>
<dbReference type="EMBL" id="QRPV01000009">
    <property type="protein sequence ID" value="RHM43235.1"/>
    <property type="molecule type" value="Genomic_DNA"/>
</dbReference>
<gene>
    <name evidence="2" type="ORF">DWZ68_09160</name>
    <name evidence="1" type="ORF">DXA50_05630</name>
</gene>
<evidence type="ECO:0000313" key="1">
    <source>
        <dbReference type="EMBL" id="RGY19422.1"/>
    </source>
</evidence>
<name>A0A415QIF9_9BACT</name>
<dbReference type="EMBL" id="QSCR01000006">
    <property type="protein sequence ID" value="RGY19422.1"/>
    <property type="molecule type" value="Genomic_DNA"/>
</dbReference>
<dbReference type="AlphaFoldDB" id="A0A415QIF9"/>
<dbReference type="Pfam" id="PF07610">
    <property type="entry name" value="DUF1573"/>
    <property type="match status" value="1"/>
</dbReference>
<comment type="caution">
    <text evidence="2">The sequence shown here is derived from an EMBL/GenBank/DDBJ whole genome shotgun (WGS) entry which is preliminary data.</text>
</comment>
<evidence type="ECO:0000313" key="2">
    <source>
        <dbReference type="EMBL" id="RHM43235.1"/>
    </source>
</evidence>
<dbReference type="Gene3D" id="2.60.40.10">
    <property type="entry name" value="Immunoglobulins"/>
    <property type="match status" value="1"/>
</dbReference>
<organism evidence="2 3">
    <name type="scientific">Butyricimonas virosa</name>
    <dbReference type="NCBI Taxonomy" id="544645"/>
    <lineage>
        <taxon>Bacteria</taxon>
        <taxon>Pseudomonadati</taxon>
        <taxon>Bacteroidota</taxon>
        <taxon>Bacteroidia</taxon>
        <taxon>Bacteroidales</taxon>
        <taxon>Odoribacteraceae</taxon>
        <taxon>Butyricimonas</taxon>
    </lineage>
</organism>
<accession>A0A415QIF9</accession>
<dbReference type="InterPro" id="IPR036249">
    <property type="entry name" value="Thioredoxin-like_sf"/>
</dbReference>